<proteinExistence type="predicted"/>
<name>N1QJE4_SPHMS</name>
<dbReference type="OMA" id="IWTFISL"/>
<accession>N1QJE4</accession>
<dbReference type="HOGENOM" id="CLU_078002_0_0_1"/>
<keyword evidence="2" id="KW-0812">Transmembrane</keyword>
<dbReference type="Proteomes" id="UP000016931">
    <property type="component" value="Unassembled WGS sequence"/>
</dbReference>
<gene>
    <name evidence="3" type="ORF">SEPMUDRAFT_122712</name>
</gene>
<keyword evidence="4" id="KW-1185">Reference proteome</keyword>
<dbReference type="AlphaFoldDB" id="N1QJE4"/>
<evidence type="ECO:0000313" key="4">
    <source>
        <dbReference type="Proteomes" id="UP000016931"/>
    </source>
</evidence>
<keyword evidence="2" id="KW-0472">Membrane</keyword>
<protein>
    <submittedName>
        <fullName evidence="3">Uncharacterized protein</fullName>
    </submittedName>
</protein>
<feature type="compositionally biased region" description="Basic and acidic residues" evidence="1">
    <location>
        <begin position="121"/>
        <end position="135"/>
    </location>
</feature>
<dbReference type="EMBL" id="KB456260">
    <property type="protein sequence ID" value="EMF17315.1"/>
    <property type="molecule type" value="Genomic_DNA"/>
</dbReference>
<dbReference type="RefSeq" id="XP_016765436.1">
    <property type="nucleotide sequence ID" value="XM_016901794.1"/>
</dbReference>
<feature type="compositionally biased region" description="Low complexity" evidence="1">
    <location>
        <begin position="65"/>
        <end position="81"/>
    </location>
</feature>
<dbReference type="STRING" id="692275.N1QJE4"/>
<evidence type="ECO:0000313" key="3">
    <source>
        <dbReference type="EMBL" id="EMF17315.1"/>
    </source>
</evidence>
<evidence type="ECO:0000256" key="2">
    <source>
        <dbReference type="SAM" id="Phobius"/>
    </source>
</evidence>
<feature type="region of interest" description="Disordered" evidence="1">
    <location>
        <begin position="27"/>
        <end position="135"/>
    </location>
</feature>
<dbReference type="GeneID" id="27898931"/>
<dbReference type="eggNOG" id="ENOG502SWBS">
    <property type="taxonomic scope" value="Eukaryota"/>
</dbReference>
<evidence type="ECO:0000256" key="1">
    <source>
        <dbReference type="SAM" id="MobiDB-lite"/>
    </source>
</evidence>
<sequence>MASSPATSFTQHNTVAGDDLLVAADPFATPPAITSQLPSRPTPAALGRPIQPHDQSPHAAFPIKSASMSSAGTGSTTRTGSIDCDEKSGSMEGVAEPPTKSRHFQRDPEKALQSPTRHSRYSRDRHSRGDISHRTYIEDDDVEESRQVQENKALKILFFLAGPCAVLSTLNAFWTIISLFITIMTQPVRLCARRPGFGQQLGGLVGPALNLQLKSIYTPLAPHADEDTTYKPGMLVLVMLLSPFLGMGMMLAAWVAAIYWVSSLVVGDPAGLDKRDDGRETVLALRKWWENWLVRSIRNE</sequence>
<reference evidence="3 4" key="1">
    <citation type="journal article" date="2012" name="PLoS Pathog.">
        <title>Diverse lifestyles and strategies of plant pathogenesis encoded in the genomes of eighteen Dothideomycetes fungi.</title>
        <authorList>
            <person name="Ohm R.A."/>
            <person name="Feau N."/>
            <person name="Henrissat B."/>
            <person name="Schoch C.L."/>
            <person name="Horwitz B.A."/>
            <person name="Barry K.W."/>
            <person name="Condon B.J."/>
            <person name="Copeland A.C."/>
            <person name="Dhillon B."/>
            <person name="Glaser F."/>
            <person name="Hesse C.N."/>
            <person name="Kosti I."/>
            <person name="LaButti K."/>
            <person name="Lindquist E.A."/>
            <person name="Lucas S."/>
            <person name="Salamov A.A."/>
            <person name="Bradshaw R.E."/>
            <person name="Ciuffetti L."/>
            <person name="Hamelin R.C."/>
            <person name="Kema G.H.J."/>
            <person name="Lawrence C."/>
            <person name="Scott J.A."/>
            <person name="Spatafora J.W."/>
            <person name="Turgeon B.G."/>
            <person name="de Wit P.J.G.M."/>
            <person name="Zhong S."/>
            <person name="Goodwin S.B."/>
            <person name="Grigoriev I.V."/>
        </authorList>
    </citation>
    <scope>NUCLEOTIDE SEQUENCE [LARGE SCALE GENOMIC DNA]</scope>
    <source>
        <strain evidence="3 4">SO2202</strain>
    </source>
</reference>
<keyword evidence="2" id="KW-1133">Transmembrane helix</keyword>
<dbReference type="OrthoDB" id="74183at2759"/>
<organism evidence="3 4">
    <name type="scientific">Sphaerulina musiva (strain SO2202)</name>
    <name type="common">Poplar stem canker fungus</name>
    <name type="synonym">Septoria musiva</name>
    <dbReference type="NCBI Taxonomy" id="692275"/>
    <lineage>
        <taxon>Eukaryota</taxon>
        <taxon>Fungi</taxon>
        <taxon>Dikarya</taxon>
        <taxon>Ascomycota</taxon>
        <taxon>Pezizomycotina</taxon>
        <taxon>Dothideomycetes</taxon>
        <taxon>Dothideomycetidae</taxon>
        <taxon>Mycosphaerellales</taxon>
        <taxon>Mycosphaerellaceae</taxon>
        <taxon>Sphaerulina</taxon>
    </lineage>
</organism>
<feature type="transmembrane region" description="Helical" evidence="2">
    <location>
        <begin position="156"/>
        <end position="184"/>
    </location>
</feature>
<feature type="transmembrane region" description="Helical" evidence="2">
    <location>
        <begin position="235"/>
        <end position="261"/>
    </location>
</feature>